<dbReference type="EMDB" id="EMD-20908"/>
<dbReference type="GO" id="GO:0004519">
    <property type="term" value="F:endonuclease activity"/>
    <property type="evidence" value="ECO:0007669"/>
    <property type="project" value="InterPro"/>
</dbReference>
<dbReference type="AlphaFoldDB" id="A0A6I8WFW3"/>
<reference evidence="2" key="1">
    <citation type="journal article" date="2020" name="Cell Res.">
        <title>Cryo-EM structure of a type I-F CRISPR RNA guided surveillance complex bound to transposition protein TniQ.</title>
        <authorList>
            <person name="Li Z."/>
            <person name="Zhang H."/>
            <person name="Xiao R."/>
            <person name="Chang L."/>
        </authorList>
    </citation>
    <scope>STRUCTURE BY ELECTRON MICROSCOPY (3.10 ANGSTROMS)</scope>
</reference>
<name>A0A6I8WFW3_VIBCL</name>
<evidence type="ECO:0007829" key="2">
    <source>
        <dbReference type="PDB" id="6UVN"/>
    </source>
</evidence>
<protein>
    <submittedName>
        <fullName evidence="1">Cas6</fullName>
    </submittedName>
</protein>
<dbReference type="InterPro" id="IPR042564">
    <property type="entry name" value="CRISPR-Cas6/Csy4_sf"/>
</dbReference>
<dbReference type="InterPro" id="IPR013396">
    <property type="entry name" value="CRISPR-assoc_prot_Csy4"/>
</dbReference>
<organism evidence="1">
    <name type="scientific">Vibrio cholerae</name>
    <dbReference type="NCBI Taxonomy" id="666"/>
    <lineage>
        <taxon>Bacteria</taxon>
        <taxon>Pseudomonadati</taxon>
        <taxon>Pseudomonadota</taxon>
        <taxon>Gammaproteobacteria</taxon>
        <taxon>Vibrionales</taxon>
        <taxon>Vibrionaceae</taxon>
        <taxon>Vibrio</taxon>
    </lineage>
</organism>
<accession>A0A6I8WFW3</accession>
<dbReference type="NCBIfam" id="TIGR02563">
    <property type="entry name" value="cas_Csy4"/>
    <property type="match status" value="1"/>
</dbReference>
<dbReference type="Gene3D" id="3.30.70.2540">
    <property type="entry name" value="CRISPR-associated endoribonuclease Cas6/Csy4"/>
    <property type="match status" value="1"/>
</dbReference>
<dbReference type="SMR" id="A0A6I8WFW3"/>
<dbReference type="Pfam" id="PF09618">
    <property type="entry name" value="Cas_Csy4"/>
    <property type="match status" value="1"/>
</dbReference>
<proteinExistence type="evidence at protein level"/>
<keyword evidence="2" id="KW-0002">3D-structure</keyword>
<dbReference type="PDB" id="6UVN">
    <property type="method" value="EM"/>
    <property type="resolution" value="3.10 A"/>
    <property type="chains" value="A=1-200"/>
</dbReference>
<dbReference type="GO" id="GO:0043571">
    <property type="term" value="P:maintenance of CRISPR repeat elements"/>
    <property type="evidence" value="ECO:0007669"/>
    <property type="project" value="InterPro"/>
</dbReference>
<evidence type="ECO:0000313" key="1">
    <source>
        <dbReference type="PDB" id="6UVN"/>
    </source>
</evidence>
<sequence length="200" mass="23198">MVKWYYKTITFLPELCNNESLAAKCLRVLHGFNYQYETRNIGVSFPLWCDATVGKKISFVSKNKIELDLLLKQHYFVQMEQLQYFHISNTVLVPEDCTYVSFRRCQSIDKLTAAGLARKIRRLEKRALSRGEQFDPSSFAQKEHTAIAHYHSLGESSKQTNRNFRLNIRMLSEQPREGNSIFSSYGLSNSENSFQPVPLI</sequence>